<reference evidence="2" key="5">
    <citation type="journal article" date="2021" name="G3 (Bethesda)">
        <title>Aegilops tauschii genome assembly Aet v5.0 features greater sequence contiguity and improved annotation.</title>
        <authorList>
            <person name="Wang L."/>
            <person name="Zhu T."/>
            <person name="Rodriguez J.C."/>
            <person name="Deal K.R."/>
            <person name="Dubcovsky J."/>
            <person name="McGuire P.E."/>
            <person name="Lux T."/>
            <person name="Spannagl M."/>
            <person name="Mayer K.F.X."/>
            <person name="Baldrich P."/>
            <person name="Meyers B.C."/>
            <person name="Huo N."/>
            <person name="Gu Y.Q."/>
            <person name="Zhou H."/>
            <person name="Devos K.M."/>
            <person name="Bennetzen J.L."/>
            <person name="Unver T."/>
            <person name="Budak H."/>
            <person name="Gulick P.J."/>
            <person name="Galiba G."/>
            <person name="Kalapos B."/>
            <person name="Nelson D.R."/>
            <person name="Li P."/>
            <person name="You F.M."/>
            <person name="Luo M.C."/>
            <person name="Dvorak J."/>
        </authorList>
    </citation>
    <scope>NUCLEOTIDE SEQUENCE [LARGE SCALE GENOMIC DNA]</scope>
    <source>
        <strain evidence="2">cv. AL8/78</strain>
    </source>
</reference>
<accession>A0A453RJN5</accession>
<organism evidence="2 3">
    <name type="scientific">Aegilops tauschii subsp. strangulata</name>
    <name type="common">Goatgrass</name>
    <dbReference type="NCBI Taxonomy" id="200361"/>
    <lineage>
        <taxon>Eukaryota</taxon>
        <taxon>Viridiplantae</taxon>
        <taxon>Streptophyta</taxon>
        <taxon>Embryophyta</taxon>
        <taxon>Tracheophyta</taxon>
        <taxon>Spermatophyta</taxon>
        <taxon>Magnoliopsida</taxon>
        <taxon>Liliopsida</taxon>
        <taxon>Poales</taxon>
        <taxon>Poaceae</taxon>
        <taxon>BOP clade</taxon>
        <taxon>Pooideae</taxon>
        <taxon>Triticodae</taxon>
        <taxon>Triticeae</taxon>
        <taxon>Triticinae</taxon>
        <taxon>Aegilops</taxon>
    </lineage>
</organism>
<reference evidence="3" key="2">
    <citation type="journal article" date="2017" name="Nat. Plants">
        <title>The Aegilops tauschii genome reveals multiple impacts of transposons.</title>
        <authorList>
            <person name="Zhao G."/>
            <person name="Zou C."/>
            <person name="Li K."/>
            <person name="Wang K."/>
            <person name="Li T."/>
            <person name="Gao L."/>
            <person name="Zhang X."/>
            <person name="Wang H."/>
            <person name="Yang Z."/>
            <person name="Liu X."/>
            <person name="Jiang W."/>
            <person name="Mao L."/>
            <person name="Kong X."/>
            <person name="Jiao Y."/>
            <person name="Jia J."/>
        </authorList>
    </citation>
    <scope>NUCLEOTIDE SEQUENCE [LARGE SCALE GENOMIC DNA]</scope>
    <source>
        <strain evidence="3">cv. AL8/78</strain>
    </source>
</reference>
<name>A0A453RJN5_AEGTS</name>
<reference evidence="2" key="4">
    <citation type="submission" date="2019-03" db="UniProtKB">
        <authorList>
            <consortium name="EnsemblPlants"/>
        </authorList>
    </citation>
    <scope>IDENTIFICATION</scope>
</reference>
<evidence type="ECO:0000313" key="3">
    <source>
        <dbReference type="Proteomes" id="UP000015105"/>
    </source>
</evidence>
<sequence length="90" mass="9888">VPSPSPPPLRHSPRVWAAHCVFAILLASGTHIASLPSSLRRGRCRRRRSSARPEMPRPPFFLRTARDDASTDAPVLNCISSVVRPLPSLI</sequence>
<evidence type="ECO:0000256" key="1">
    <source>
        <dbReference type="SAM" id="Phobius"/>
    </source>
</evidence>
<evidence type="ECO:0000313" key="2">
    <source>
        <dbReference type="EnsemblPlants" id="AET7Gv20604500.11"/>
    </source>
</evidence>
<protein>
    <submittedName>
        <fullName evidence="2">Uncharacterized protein</fullName>
    </submittedName>
</protein>
<dbReference type="AlphaFoldDB" id="A0A453RJN5"/>
<keyword evidence="3" id="KW-1185">Reference proteome</keyword>
<keyword evidence="1" id="KW-0812">Transmembrane</keyword>
<keyword evidence="1" id="KW-1133">Transmembrane helix</keyword>
<keyword evidence="1" id="KW-0472">Membrane</keyword>
<dbReference type="EnsemblPlants" id="AET7Gv20604500.11">
    <property type="protein sequence ID" value="AET7Gv20604500.11"/>
    <property type="gene ID" value="AET7Gv20604500"/>
</dbReference>
<dbReference type="Gramene" id="AET7Gv20604500.11">
    <property type="protein sequence ID" value="AET7Gv20604500.11"/>
    <property type="gene ID" value="AET7Gv20604500"/>
</dbReference>
<reference evidence="3" key="1">
    <citation type="journal article" date="2014" name="Science">
        <title>Ancient hybridizations among the ancestral genomes of bread wheat.</title>
        <authorList>
            <consortium name="International Wheat Genome Sequencing Consortium,"/>
            <person name="Marcussen T."/>
            <person name="Sandve S.R."/>
            <person name="Heier L."/>
            <person name="Spannagl M."/>
            <person name="Pfeifer M."/>
            <person name="Jakobsen K.S."/>
            <person name="Wulff B.B."/>
            <person name="Steuernagel B."/>
            <person name="Mayer K.F."/>
            <person name="Olsen O.A."/>
        </authorList>
    </citation>
    <scope>NUCLEOTIDE SEQUENCE [LARGE SCALE GENOMIC DNA]</scope>
    <source>
        <strain evidence="3">cv. AL8/78</strain>
    </source>
</reference>
<dbReference type="Proteomes" id="UP000015105">
    <property type="component" value="Chromosome 7D"/>
</dbReference>
<reference evidence="2" key="3">
    <citation type="journal article" date="2017" name="Nature">
        <title>Genome sequence of the progenitor of the wheat D genome Aegilops tauschii.</title>
        <authorList>
            <person name="Luo M.C."/>
            <person name="Gu Y.Q."/>
            <person name="Puiu D."/>
            <person name="Wang H."/>
            <person name="Twardziok S.O."/>
            <person name="Deal K.R."/>
            <person name="Huo N."/>
            <person name="Zhu T."/>
            <person name="Wang L."/>
            <person name="Wang Y."/>
            <person name="McGuire P.E."/>
            <person name="Liu S."/>
            <person name="Long H."/>
            <person name="Ramasamy R.K."/>
            <person name="Rodriguez J.C."/>
            <person name="Van S.L."/>
            <person name="Yuan L."/>
            <person name="Wang Z."/>
            <person name="Xia Z."/>
            <person name="Xiao L."/>
            <person name="Anderson O.D."/>
            <person name="Ouyang S."/>
            <person name="Liang Y."/>
            <person name="Zimin A.V."/>
            <person name="Pertea G."/>
            <person name="Qi P."/>
            <person name="Bennetzen J.L."/>
            <person name="Dai X."/>
            <person name="Dawson M.W."/>
            <person name="Muller H.G."/>
            <person name="Kugler K."/>
            <person name="Rivarola-Duarte L."/>
            <person name="Spannagl M."/>
            <person name="Mayer K.F.X."/>
            <person name="Lu F.H."/>
            <person name="Bevan M.W."/>
            <person name="Leroy P."/>
            <person name="Li P."/>
            <person name="You F.M."/>
            <person name="Sun Q."/>
            <person name="Liu Z."/>
            <person name="Lyons E."/>
            <person name="Wicker T."/>
            <person name="Salzberg S.L."/>
            <person name="Devos K.M."/>
            <person name="Dvorak J."/>
        </authorList>
    </citation>
    <scope>NUCLEOTIDE SEQUENCE [LARGE SCALE GENOMIC DNA]</scope>
    <source>
        <strain evidence="2">cv. AL8/78</strain>
    </source>
</reference>
<feature type="transmembrane region" description="Helical" evidence="1">
    <location>
        <begin position="16"/>
        <end position="39"/>
    </location>
</feature>
<proteinExistence type="predicted"/>